<dbReference type="Pfam" id="PF01614">
    <property type="entry name" value="IclR_C"/>
    <property type="match status" value="1"/>
</dbReference>
<dbReference type="InterPro" id="IPR036390">
    <property type="entry name" value="WH_DNA-bd_sf"/>
</dbReference>
<protein>
    <submittedName>
        <fullName evidence="7">Pca regulon regulatory protein</fullName>
    </submittedName>
</protein>
<dbReference type="SUPFAM" id="SSF55781">
    <property type="entry name" value="GAF domain-like"/>
    <property type="match status" value="1"/>
</dbReference>
<feature type="compositionally biased region" description="Pro residues" evidence="4">
    <location>
        <begin position="275"/>
        <end position="284"/>
    </location>
</feature>
<dbReference type="AlphaFoldDB" id="A0A5E7AU35"/>
<evidence type="ECO:0000313" key="8">
    <source>
        <dbReference type="Proteomes" id="UP000337909"/>
    </source>
</evidence>
<sequence length="284" mass="31525">MDDERGKTPDSAAIEPISRALRILEVLNRRPLTTIEDLHRDTGLPKPTLVRLLQALMADGYVTQVSRTAGYRLAARVLALTSGYHPRDLLVDVAQPLMDRFTRQYKWPLYLATPQDMTLWMRYTTANLSSIAPDYLSGYHYRFSLVVSAVGKAYLAYCPRAEQRLMLAPLLGIPDVEDGQVRDQASVDALLAEVKAKGYSTTGSIQGDRGRGIAVPLWEGRRIIGAISMRHFRSALSEAEVVKRFLGPLQDLSREIGSELKNNKKAQARAATVSAPPPGQRKQP</sequence>
<feature type="domain" description="IclR-ED" evidence="6">
    <location>
        <begin position="76"/>
        <end position="262"/>
    </location>
</feature>
<evidence type="ECO:0000256" key="2">
    <source>
        <dbReference type="ARBA" id="ARBA00023125"/>
    </source>
</evidence>
<feature type="domain" description="HTH iclR-type" evidence="5">
    <location>
        <begin position="14"/>
        <end position="75"/>
    </location>
</feature>
<dbReference type="EMBL" id="CABVHQ010000008">
    <property type="protein sequence ID" value="VVN82209.1"/>
    <property type="molecule type" value="Genomic_DNA"/>
</dbReference>
<dbReference type="Proteomes" id="UP000337909">
    <property type="component" value="Unassembled WGS sequence"/>
</dbReference>
<dbReference type="PANTHER" id="PTHR30136">
    <property type="entry name" value="HELIX-TURN-HELIX TRANSCRIPTIONAL REGULATOR, ICLR FAMILY"/>
    <property type="match status" value="1"/>
</dbReference>
<reference evidence="7 8" key="1">
    <citation type="submission" date="2019-09" db="EMBL/GenBank/DDBJ databases">
        <authorList>
            <person name="Chandra G."/>
            <person name="Truman W A."/>
        </authorList>
    </citation>
    <scope>NUCLEOTIDE SEQUENCE [LARGE SCALE GENOMIC DNA]</scope>
    <source>
        <strain evidence="7">PS691</strain>
    </source>
</reference>
<organism evidence="7 8">
    <name type="scientific">Pseudomonas fluorescens</name>
    <dbReference type="NCBI Taxonomy" id="294"/>
    <lineage>
        <taxon>Bacteria</taxon>
        <taxon>Pseudomonadati</taxon>
        <taxon>Pseudomonadota</taxon>
        <taxon>Gammaproteobacteria</taxon>
        <taxon>Pseudomonadales</taxon>
        <taxon>Pseudomonadaceae</taxon>
        <taxon>Pseudomonas</taxon>
    </lineage>
</organism>
<dbReference type="Gene3D" id="1.10.10.10">
    <property type="entry name" value="Winged helix-like DNA-binding domain superfamily/Winged helix DNA-binding domain"/>
    <property type="match status" value="1"/>
</dbReference>
<feature type="region of interest" description="Disordered" evidence="4">
    <location>
        <begin position="257"/>
        <end position="284"/>
    </location>
</feature>
<evidence type="ECO:0000259" key="5">
    <source>
        <dbReference type="PROSITE" id="PS51077"/>
    </source>
</evidence>
<evidence type="ECO:0000259" key="6">
    <source>
        <dbReference type="PROSITE" id="PS51078"/>
    </source>
</evidence>
<evidence type="ECO:0000256" key="4">
    <source>
        <dbReference type="SAM" id="MobiDB-lite"/>
    </source>
</evidence>
<accession>A0A5E7AU35</accession>
<name>A0A5E7AU35_PSEFL</name>
<keyword evidence="2" id="KW-0238">DNA-binding</keyword>
<dbReference type="Gene3D" id="3.30.450.40">
    <property type="match status" value="1"/>
</dbReference>
<dbReference type="Pfam" id="PF09339">
    <property type="entry name" value="HTH_IclR"/>
    <property type="match status" value="1"/>
</dbReference>
<evidence type="ECO:0000256" key="1">
    <source>
        <dbReference type="ARBA" id="ARBA00023015"/>
    </source>
</evidence>
<dbReference type="InterPro" id="IPR029016">
    <property type="entry name" value="GAF-like_dom_sf"/>
</dbReference>
<dbReference type="InterPro" id="IPR036388">
    <property type="entry name" value="WH-like_DNA-bd_sf"/>
</dbReference>
<evidence type="ECO:0000313" key="7">
    <source>
        <dbReference type="EMBL" id="VVN82209.1"/>
    </source>
</evidence>
<dbReference type="PANTHER" id="PTHR30136:SF23">
    <property type="entry name" value="DNA-BINDING TRANSCRIPTIONAL ACTIVATOR MHPR"/>
    <property type="match status" value="1"/>
</dbReference>
<dbReference type="InterPro" id="IPR014757">
    <property type="entry name" value="Tscrpt_reg_IclR_C"/>
</dbReference>
<gene>
    <name evidence="7" type="primary">pcaR_1</name>
    <name evidence="7" type="ORF">PS691_01179</name>
</gene>
<dbReference type="GO" id="GO:0003700">
    <property type="term" value="F:DNA-binding transcription factor activity"/>
    <property type="evidence" value="ECO:0007669"/>
    <property type="project" value="TreeGrafter"/>
</dbReference>
<dbReference type="SUPFAM" id="SSF46785">
    <property type="entry name" value="Winged helix' DNA-binding domain"/>
    <property type="match status" value="1"/>
</dbReference>
<dbReference type="PROSITE" id="PS51077">
    <property type="entry name" value="HTH_ICLR"/>
    <property type="match status" value="1"/>
</dbReference>
<dbReference type="GO" id="GO:0045892">
    <property type="term" value="P:negative regulation of DNA-templated transcription"/>
    <property type="evidence" value="ECO:0007669"/>
    <property type="project" value="TreeGrafter"/>
</dbReference>
<dbReference type="GO" id="GO:0003677">
    <property type="term" value="F:DNA binding"/>
    <property type="evidence" value="ECO:0007669"/>
    <property type="project" value="UniProtKB-KW"/>
</dbReference>
<dbReference type="InterPro" id="IPR050707">
    <property type="entry name" value="HTH_MetabolicPath_Reg"/>
</dbReference>
<dbReference type="PROSITE" id="PS51078">
    <property type="entry name" value="ICLR_ED"/>
    <property type="match status" value="1"/>
</dbReference>
<dbReference type="SMART" id="SM00346">
    <property type="entry name" value="HTH_ICLR"/>
    <property type="match status" value="1"/>
</dbReference>
<keyword evidence="1" id="KW-0805">Transcription regulation</keyword>
<keyword evidence="3" id="KW-0804">Transcription</keyword>
<evidence type="ECO:0000256" key="3">
    <source>
        <dbReference type="ARBA" id="ARBA00023163"/>
    </source>
</evidence>
<dbReference type="InterPro" id="IPR005471">
    <property type="entry name" value="Tscrpt_reg_IclR_N"/>
</dbReference>
<dbReference type="RefSeq" id="WP_191624223.1">
    <property type="nucleotide sequence ID" value="NZ_CABVHQ010000008.1"/>
</dbReference>
<proteinExistence type="predicted"/>